<organism evidence="2 3">
    <name type="scientific">Scylla paramamosain</name>
    <name type="common">Mud crab</name>
    <dbReference type="NCBI Taxonomy" id="85552"/>
    <lineage>
        <taxon>Eukaryota</taxon>
        <taxon>Metazoa</taxon>
        <taxon>Ecdysozoa</taxon>
        <taxon>Arthropoda</taxon>
        <taxon>Crustacea</taxon>
        <taxon>Multicrustacea</taxon>
        <taxon>Malacostraca</taxon>
        <taxon>Eumalacostraca</taxon>
        <taxon>Eucarida</taxon>
        <taxon>Decapoda</taxon>
        <taxon>Pleocyemata</taxon>
        <taxon>Brachyura</taxon>
        <taxon>Eubrachyura</taxon>
        <taxon>Portunoidea</taxon>
        <taxon>Portunidae</taxon>
        <taxon>Portuninae</taxon>
        <taxon>Scylla</taxon>
    </lineage>
</organism>
<feature type="compositionally biased region" description="Low complexity" evidence="1">
    <location>
        <begin position="394"/>
        <end position="403"/>
    </location>
</feature>
<feature type="compositionally biased region" description="Low complexity" evidence="1">
    <location>
        <begin position="286"/>
        <end position="304"/>
    </location>
</feature>
<gene>
    <name evidence="2" type="ORF">O3P69_014001</name>
</gene>
<dbReference type="AlphaFoldDB" id="A0AAW0SQW3"/>
<feature type="compositionally biased region" description="Low complexity" evidence="1">
    <location>
        <begin position="444"/>
        <end position="458"/>
    </location>
</feature>
<protein>
    <submittedName>
        <fullName evidence="2">Uncharacterized protein</fullName>
    </submittedName>
</protein>
<feature type="region of interest" description="Disordered" evidence="1">
    <location>
        <begin position="329"/>
        <end position="478"/>
    </location>
</feature>
<evidence type="ECO:0000313" key="3">
    <source>
        <dbReference type="Proteomes" id="UP001487740"/>
    </source>
</evidence>
<proteinExistence type="predicted"/>
<evidence type="ECO:0000256" key="1">
    <source>
        <dbReference type="SAM" id="MobiDB-lite"/>
    </source>
</evidence>
<evidence type="ECO:0000313" key="2">
    <source>
        <dbReference type="EMBL" id="KAK8377740.1"/>
    </source>
</evidence>
<dbReference type="Proteomes" id="UP001487740">
    <property type="component" value="Unassembled WGS sequence"/>
</dbReference>
<feature type="compositionally biased region" description="Basic and acidic residues" evidence="1">
    <location>
        <begin position="425"/>
        <end position="439"/>
    </location>
</feature>
<reference evidence="2 3" key="1">
    <citation type="submission" date="2023-03" db="EMBL/GenBank/DDBJ databases">
        <title>High-quality genome of Scylla paramamosain provides insights in environmental adaptation.</title>
        <authorList>
            <person name="Zhang L."/>
        </authorList>
    </citation>
    <scope>NUCLEOTIDE SEQUENCE [LARGE SCALE GENOMIC DNA]</scope>
    <source>
        <strain evidence="2">LZ_2023a</strain>
        <tissue evidence="2">Muscle</tissue>
    </source>
</reference>
<feature type="region of interest" description="Disordered" evidence="1">
    <location>
        <begin position="260"/>
        <end position="313"/>
    </location>
</feature>
<sequence length="657" mass="70958">MSRSHRHTVLRYLARVMTGRRHLFIIWVAGGAGGANPAAAASGPGGVCGNQDLLTNLLVYQYLSGNIPGGAAGAPPQLAALLASQGVSPATRTVTSVSKTLTTVTVDVPATTHFSTSTTSYVTTITSEDVKTIPVIFRGSRITTTITESSEEVITATEYFTESSVHQPSIVQTFPVHITITETRTRGLDGAYTLFDLTHGATSVLQEPINTASFNLDTGLDLSNLDLSQLDLTSLTGGGGLGGLDGDQGQVLSMLSSLLSGIDDPPADELPAPIGPSSSSSRDFRQNPNRNRNQNAATRFSPDYPDYEDPVDETPKFNVLRGFTLSDRLASVTGGDSPSSGRAATDTRYSKYQRKSRVENNGISTTESSTREAERFSASTRRRTLSRTDRRRSTTGSRPPSTRFVPAPETQYFEENASQFRPFGQRRDREASSRRRGNLEPRTSSQPPRARSQPQPKARQADSAPTPQNKPQPTPASGLSTVLTMYISGSEPGQFFTRLQTIQLRSLGSSRRRRNVEELPVTKLSTSTVSPAASFTTLVPRVPVEAEPSNVVKMLKQLEPTQVRQMIHSLQKWVNYYSHEVLDEGPDNLVMPELTSSLSVEAQEIETGATKALPRSPMVLTGMPLVTDRCPAPSTVTTTVYHTVVLTAGIDNNGSTV</sequence>
<keyword evidence="3" id="KW-1185">Reference proteome</keyword>
<accession>A0AAW0SQW3</accession>
<dbReference type="EMBL" id="JARAKH010000047">
    <property type="protein sequence ID" value="KAK8377740.1"/>
    <property type="molecule type" value="Genomic_DNA"/>
</dbReference>
<comment type="caution">
    <text evidence="2">The sequence shown here is derived from an EMBL/GenBank/DDBJ whole genome shotgun (WGS) entry which is preliminary data.</text>
</comment>
<feature type="compositionally biased region" description="Polar residues" evidence="1">
    <location>
        <begin position="359"/>
        <end position="368"/>
    </location>
</feature>
<name>A0AAW0SQW3_SCYPA</name>